<dbReference type="RefSeq" id="WP_139373335.1">
    <property type="nucleotide sequence ID" value="NZ_FUYE01000013.1"/>
</dbReference>
<dbReference type="AlphaFoldDB" id="A0A1T4YJT6"/>
<evidence type="ECO:0000313" key="1">
    <source>
        <dbReference type="EMBL" id="SKB02117.1"/>
    </source>
</evidence>
<keyword evidence="2" id="KW-1185">Reference proteome</keyword>
<evidence type="ECO:0008006" key="3">
    <source>
        <dbReference type="Google" id="ProtNLM"/>
    </source>
</evidence>
<accession>A0A1T4YJT6</accession>
<gene>
    <name evidence="1" type="ORF">SAMN02745166_03548</name>
</gene>
<protein>
    <recommendedName>
        <fullName evidence="3">Suppressor of fused protein (SUFU)</fullName>
    </recommendedName>
</protein>
<organism evidence="1 2">
    <name type="scientific">Prosthecobacter debontii</name>
    <dbReference type="NCBI Taxonomy" id="48467"/>
    <lineage>
        <taxon>Bacteria</taxon>
        <taxon>Pseudomonadati</taxon>
        <taxon>Verrucomicrobiota</taxon>
        <taxon>Verrucomicrobiia</taxon>
        <taxon>Verrucomicrobiales</taxon>
        <taxon>Verrucomicrobiaceae</taxon>
        <taxon>Prosthecobacter</taxon>
    </lineage>
</organism>
<dbReference type="STRING" id="48467.SAMN02745166_03548"/>
<dbReference type="EMBL" id="FUYE01000013">
    <property type="protein sequence ID" value="SKB02117.1"/>
    <property type="molecule type" value="Genomic_DNA"/>
</dbReference>
<proteinExistence type="predicted"/>
<evidence type="ECO:0000313" key="2">
    <source>
        <dbReference type="Proteomes" id="UP000190774"/>
    </source>
</evidence>
<name>A0A1T4YJT6_9BACT</name>
<dbReference type="Proteomes" id="UP000190774">
    <property type="component" value="Unassembled WGS sequence"/>
</dbReference>
<reference evidence="2" key="1">
    <citation type="submission" date="2017-02" db="EMBL/GenBank/DDBJ databases">
        <authorList>
            <person name="Varghese N."/>
            <person name="Submissions S."/>
        </authorList>
    </citation>
    <scope>NUCLEOTIDE SEQUENCE [LARGE SCALE GENOMIC DNA]</scope>
    <source>
        <strain evidence="2">ATCC 700200</strain>
    </source>
</reference>
<dbReference type="OrthoDB" id="286382at2"/>
<sequence length="179" mass="19997">MKGLKAAAVVDALLAKEDWLRRYHYVQDFQPGIDLATFSNGGGDDMHIVFSQSGVLIKGFDHESSVSPYCRDDHSPWPGIFDGVPPELLHLLDDPAIRKDDITFLFWLPSSERKWSRGPVDFPEGENDGSEWLLTFLPTSAENYIAGARDYFGKDFQKIDPLLIGQYFKAEQNAGGNGS</sequence>